<gene>
    <name evidence="3" type="ORF">GGQ87_000053</name>
</gene>
<dbReference type="InterPro" id="IPR027385">
    <property type="entry name" value="Beta-barrel_OMP"/>
</dbReference>
<dbReference type="AlphaFoldDB" id="A0A7X5YGZ5"/>
<accession>A0A7X5YGZ5</accession>
<protein>
    <submittedName>
        <fullName evidence="3">Opacity protein-like surface antigen</fullName>
    </submittedName>
</protein>
<proteinExistence type="predicted"/>
<dbReference type="InterPro" id="IPR011250">
    <property type="entry name" value="OMP/PagP_B-barrel"/>
</dbReference>
<evidence type="ECO:0000259" key="2">
    <source>
        <dbReference type="Pfam" id="PF13505"/>
    </source>
</evidence>
<dbReference type="Pfam" id="PF13505">
    <property type="entry name" value="OMP_b-brl"/>
    <property type="match status" value="1"/>
</dbReference>
<evidence type="ECO:0000313" key="3">
    <source>
        <dbReference type="EMBL" id="NJC39795.1"/>
    </source>
</evidence>
<organism evidence="3 4">
    <name type="scientific">Brevundimonas alba</name>
    <dbReference type="NCBI Taxonomy" id="74314"/>
    <lineage>
        <taxon>Bacteria</taxon>
        <taxon>Pseudomonadati</taxon>
        <taxon>Pseudomonadota</taxon>
        <taxon>Alphaproteobacteria</taxon>
        <taxon>Caulobacterales</taxon>
        <taxon>Caulobacteraceae</taxon>
        <taxon>Brevundimonas</taxon>
    </lineage>
</organism>
<dbReference type="SUPFAM" id="SSF56925">
    <property type="entry name" value="OMPA-like"/>
    <property type="match status" value="1"/>
</dbReference>
<name>A0A7X5YGZ5_9CAUL</name>
<keyword evidence="1" id="KW-0732">Signal</keyword>
<feature type="domain" description="Outer membrane protein beta-barrel" evidence="2">
    <location>
        <begin position="4"/>
        <end position="199"/>
    </location>
</feature>
<evidence type="ECO:0000256" key="1">
    <source>
        <dbReference type="ARBA" id="ARBA00022729"/>
    </source>
</evidence>
<sequence>MAGSASAQNYFQANLGATVSSSTDLSGSLVDGPDNLTADEEFDIDRGLFVSGAFGRDNGMMRFEGEVLYSNGDLEDTIVTDGADTYDLGEVSVSQAAVMLNVLFDLGSSERFQPYIGAGVGYGATRFEAPDLDEDEVGTGVAWQVKAGVTIKASETMSWDIGYRYFRGADFDAAYSEPGFAYELEAETTSHAVTVGARFSF</sequence>
<dbReference type="Proteomes" id="UP000587415">
    <property type="component" value="Unassembled WGS sequence"/>
</dbReference>
<keyword evidence="4" id="KW-1185">Reference proteome</keyword>
<comment type="caution">
    <text evidence="3">The sequence shown here is derived from an EMBL/GenBank/DDBJ whole genome shotgun (WGS) entry which is preliminary data.</text>
</comment>
<dbReference type="Gene3D" id="2.40.160.20">
    <property type="match status" value="1"/>
</dbReference>
<reference evidence="3 4" key="1">
    <citation type="submission" date="2020-03" db="EMBL/GenBank/DDBJ databases">
        <title>Genomic Encyclopedia of Type Strains, Phase IV (KMG-IV): sequencing the most valuable type-strain genomes for metagenomic binning, comparative biology and taxonomic classification.</title>
        <authorList>
            <person name="Goeker M."/>
        </authorList>
    </citation>
    <scope>NUCLEOTIDE SEQUENCE [LARGE SCALE GENOMIC DNA]</scope>
    <source>
        <strain evidence="3 4">DSM 4736</strain>
    </source>
</reference>
<dbReference type="EMBL" id="JAATJM010000001">
    <property type="protein sequence ID" value="NJC39795.1"/>
    <property type="molecule type" value="Genomic_DNA"/>
</dbReference>
<evidence type="ECO:0000313" key="4">
    <source>
        <dbReference type="Proteomes" id="UP000587415"/>
    </source>
</evidence>